<dbReference type="STRING" id="360412.LARV_00507"/>
<comment type="function">
    <text evidence="2">Antitoxin component of a type II toxin-antitoxin (TA) system.</text>
</comment>
<gene>
    <name evidence="3" type="ORF">LARV_00507</name>
</gene>
<evidence type="ECO:0000313" key="3">
    <source>
        <dbReference type="EMBL" id="GAP12771.1"/>
    </source>
</evidence>
<dbReference type="AlphaFoldDB" id="A0A0S7BE69"/>
<evidence type="ECO:0000256" key="2">
    <source>
        <dbReference type="RuleBase" id="RU362080"/>
    </source>
</evidence>
<dbReference type="InterPro" id="IPR051405">
    <property type="entry name" value="phD/YefM_antitoxin"/>
</dbReference>
<dbReference type="OrthoDB" id="9802003at2"/>
<dbReference type="InterPro" id="IPR006442">
    <property type="entry name" value="Antitoxin_Phd/YefM"/>
</dbReference>
<dbReference type="Proteomes" id="UP000055060">
    <property type="component" value="Unassembled WGS sequence"/>
</dbReference>
<accession>A0A0S7BE69</accession>
<dbReference type="Gene3D" id="3.40.1620.10">
    <property type="entry name" value="YefM-like domain"/>
    <property type="match status" value="1"/>
</dbReference>
<name>A0A0S7BE69_9CHLR</name>
<dbReference type="Gene3D" id="1.10.1220.170">
    <property type="match status" value="1"/>
</dbReference>
<organism evidence="3">
    <name type="scientific">Longilinea arvoryzae</name>
    <dbReference type="NCBI Taxonomy" id="360412"/>
    <lineage>
        <taxon>Bacteria</taxon>
        <taxon>Bacillati</taxon>
        <taxon>Chloroflexota</taxon>
        <taxon>Anaerolineae</taxon>
        <taxon>Anaerolineales</taxon>
        <taxon>Anaerolineaceae</taxon>
        <taxon>Longilinea</taxon>
    </lineage>
</organism>
<keyword evidence="4" id="KW-1185">Reference proteome</keyword>
<dbReference type="PANTHER" id="PTHR33713">
    <property type="entry name" value="ANTITOXIN YAFN-RELATED"/>
    <property type="match status" value="1"/>
</dbReference>
<dbReference type="RefSeq" id="WP_075072166.1">
    <property type="nucleotide sequence ID" value="NZ_DF967972.1"/>
</dbReference>
<sequence>MTIHTTDTQARDGLAKLRDQVTHNREVVVIQRRGEEEVDMLAAAELESLMETAYRLRSPANAERLLAAPGRALKNEAQPISADELRREVDLE</sequence>
<evidence type="ECO:0000313" key="4">
    <source>
        <dbReference type="Proteomes" id="UP000055060"/>
    </source>
</evidence>
<comment type="similarity">
    <text evidence="1 2">Belongs to the phD/YefM antitoxin family.</text>
</comment>
<dbReference type="InterPro" id="IPR036165">
    <property type="entry name" value="YefM-like_sf"/>
</dbReference>
<protein>
    <recommendedName>
        <fullName evidence="2">Antitoxin</fullName>
    </recommendedName>
</protein>
<evidence type="ECO:0000256" key="1">
    <source>
        <dbReference type="ARBA" id="ARBA00009981"/>
    </source>
</evidence>
<dbReference type="Pfam" id="PF02604">
    <property type="entry name" value="PhdYeFM_antitox"/>
    <property type="match status" value="1"/>
</dbReference>
<dbReference type="PANTHER" id="PTHR33713:SF6">
    <property type="entry name" value="ANTITOXIN YEFM"/>
    <property type="match status" value="1"/>
</dbReference>
<dbReference type="SUPFAM" id="SSF143120">
    <property type="entry name" value="YefM-like"/>
    <property type="match status" value="1"/>
</dbReference>
<dbReference type="EMBL" id="DF967972">
    <property type="protein sequence ID" value="GAP12771.1"/>
    <property type="molecule type" value="Genomic_DNA"/>
</dbReference>
<proteinExistence type="inferred from homology"/>
<reference evidence="3" key="1">
    <citation type="submission" date="2015-07" db="EMBL/GenBank/DDBJ databases">
        <title>Draft Genome Sequences of Anaerolinea thermolimosa IMO-1, Bellilinea caldifistulae GOMI-1, Leptolinea tardivitalis YMTK-2, Levilinea saccharolytica KIBI-1,Longilinea arvoryzae KOME-1, Previously Described as Members of the Anaerolineaceae (Chloroflexi).</title>
        <authorList>
            <person name="Sekiguchi Y."/>
            <person name="Ohashi A."/>
            <person name="Matsuura N."/>
            <person name="Tourlousse M.D."/>
        </authorList>
    </citation>
    <scope>NUCLEOTIDE SEQUENCE [LARGE SCALE GENOMIC DNA]</scope>
    <source>
        <strain evidence="3">KOME-1</strain>
    </source>
</reference>